<dbReference type="InterPro" id="IPR052016">
    <property type="entry name" value="Bact_Sigma-Reg"/>
</dbReference>
<dbReference type="InterPro" id="IPR029016">
    <property type="entry name" value="GAF-like_dom_sf"/>
</dbReference>
<evidence type="ECO:0000256" key="1">
    <source>
        <dbReference type="ARBA" id="ARBA00022801"/>
    </source>
</evidence>
<dbReference type="InterPro" id="IPR003018">
    <property type="entry name" value="GAF"/>
</dbReference>
<dbReference type="RefSeq" id="WP_340290454.1">
    <property type="nucleotide sequence ID" value="NZ_JBBEOI010000019.1"/>
</dbReference>
<dbReference type="InterPro" id="IPR036457">
    <property type="entry name" value="PPM-type-like_dom_sf"/>
</dbReference>
<dbReference type="InterPro" id="IPR001932">
    <property type="entry name" value="PPM-type_phosphatase-like_dom"/>
</dbReference>
<evidence type="ECO:0000259" key="2">
    <source>
        <dbReference type="PROSITE" id="PS50113"/>
    </source>
</evidence>
<dbReference type="EMBL" id="JBHRWW010000021">
    <property type="protein sequence ID" value="MFC3690359.1"/>
    <property type="molecule type" value="Genomic_DNA"/>
</dbReference>
<dbReference type="Gene3D" id="3.30.450.40">
    <property type="match status" value="1"/>
</dbReference>
<dbReference type="CDD" id="cd00130">
    <property type="entry name" value="PAS"/>
    <property type="match status" value="1"/>
</dbReference>
<keyword evidence="1" id="KW-0378">Hydrolase</keyword>
<dbReference type="InterPro" id="IPR035965">
    <property type="entry name" value="PAS-like_dom_sf"/>
</dbReference>
<accession>A0ABV7WKE3</accession>
<dbReference type="SMART" id="SM00065">
    <property type="entry name" value="GAF"/>
    <property type="match status" value="1"/>
</dbReference>
<keyword evidence="4" id="KW-1185">Reference proteome</keyword>
<proteinExistence type="predicted"/>
<dbReference type="SUPFAM" id="SSF55781">
    <property type="entry name" value="GAF domain-like"/>
    <property type="match status" value="1"/>
</dbReference>
<evidence type="ECO:0000313" key="4">
    <source>
        <dbReference type="Proteomes" id="UP001595685"/>
    </source>
</evidence>
<feature type="domain" description="PAC" evidence="2">
    <location>
        <begin position="216"/>
        <end position="270"/>
    </location>
</feature>
<dbReference type="NCBIfam" id="TIGR00229">
    <property type="entry name" value="sensory_box"/>
    <property type="match status" value="1"/>
</dbReference>
<dbReference type="PANTHER" id="PTHR43156">
    <property type="entry name" value="STAGE II SPORULATION PROTEIN E-RELATED"/>
    <property type="match status" value="1"/>
</dbReference>
<name>A0ABV7WKE3_9MICO</name>
<gene>
    <name evidence="3" type="ORF">ACFOLH_18580</name>
</gene>
<dbReference type="SUPFAM" id="SSF81606">
    <property type="entry name" value="PP2C-like"/>
    <property type="match status" value="1"/>
</dbReference>
<dbReference type="Pfam" id="PF13426">
    <property type="entry name" value="PAS_9"/>
    <property type="match status" value="1"/>
</dbReference>
<dbReference type="Gene3D" id="3.60.40.10">
    <property type="entry name" value="PPM-type phosphatase domain"/>
    <property type="match status" value="1"/>
</dbReference>
<reference evidence="4" key="1">
    <citation type="journal article" date="2019" name="Int. J. Syst. Evol. Microbiol.">
        <title>The Global Catalogue of Microorganisms (GCM) 10K type strain sequencing project: providing services to taxonomists for standard genome sequencing and annotation.</title>
        <authorList>
            <consortium name="The Broad Institute Genomics Platform"/>
            <consortium name="The Broad Institute Genome Sequencing Center for Infectious Disease"/>
            <person name="Wu L."/>
            <person name="Ma J."/>
        </authorList>
    </citation>
    <scope>NUCLEOTIDE SEQUENCE [LARGE SCALE GENOMIC DNA]</scope>
    <source>
        <strain evidence="4">NCAIM B.02333</strain>
    </source>
</reference>
<dbReference type="InterPro" id="IPR000014">
    <property type="entry name" value="PAS"/>
</dbReference>
<comment type="caution">
    <text evidence="3">The sequence shown here is derived from an EMBL/GenBank/DDBJ whole genome shotgun (WGS) entry which is preliminary data.</text>
</comment>
<evidence type="ECO:0000313" key="3">
    <source>
        <dbReference type="EMBL" id="MFC3690359.1"/>
    </source>
</evidence>
<dbReference type="SMART" id="SM00086">
    <property type="entry name" value="PAC"/>
    <property type="match status" value="1"/>
</dbReference>
<dbReference type="InterPro" id="IPR001610">
    <property type="entry name" value="PAC"/>
</dbReference>
<dbReference type="SMART" id="SM00331">
    <property type="entry name" value="PP2C_SIG"/>
    <property type="match status" value="1"/>
</dbReference>
<dbReference type="Pfam" id="PF13185">
    <property type="entry name" value="GAF_2"/>
    <property type="match status" value="1"/>
</dbReference>
<dbReference type="PROSITE" id="PS50113">
    <property type="entry name" value="PAC"/>
    <property type="match status" value="1"/>
</dbReference>
<dbReference type="Gene3D" id="3.30.450.20">
    <property type="entry name" value="PAS domain"/>
    <property type="match status" value="1"/>
</dbReference>
<dbReference type="SUPFAM" id="SSF55785">
    <property type="entry name" value="PYP-like sensor domain (PAS domain)"/>
    <property type="match status" value="1"/>
</dbReference>
<organism evidence="3 4">
    <name type="scientific">Aquipuribacter hungaricus</name>
    <dbReference type="NCBI Taxonomy" id="545624"/>
    <lineage>
        <taxon>Bacteria</taxon>
        <taxon>Bacillati</taxon>
        <taxon>Actinomycetota</taxon>
        <taxon>Actinomycetes</taxon>
        <taxon>Micrococcales</taxon>
        <taxon>Intrasporangiaceae</taxon>
        <taxon>Aquipuribacter</taxon>
    </lineage>
</organism>
<dbReference type="Pfam" id="PF07228">
    <property type="entry name" value="SpoIIE"/>
    <property type="match status" value="1"/>
</dbReference>
<sequence>MTEAAALTLPAVAHDFPAAVLLVDTDAGAVVFVNDLARQLAPGLELPADLEAWSREAQLQVVSGGPLGDSSTPLASIVAGDPSTGRQVSAALQSGASTAREALWAIGMPLHEAPEPLRARSLLVLLPLRFPEAIADAQAAAAASRAHRSVLSSGLAIAISDPTADDDPLVWVSRSFEQLTGHTSAEVLGRNCRFLQGPDTDPDAVARVREGLAADRTVSVTLLNYRHDGSAFYNHLVVSAVFDAAGRLSHRVAVLSDVTGQVLAAHERDAARAEADRARRAEVAAEDARRFGRLLLSLSEALTATTTVEQVAAAITDVVATELGAAGGGLLLADTHRQHLDFVTLEEMPPGTDAAWSRIGWDADAPVAVAVRSRQPVYYPDRDALLAAHPTITDQADVPVMGASANLPLVAGGEVAGAVFLYWDRSYVVLEHQQDVLAAVARYTAQAVQRAQLLTERRTAAEVLQRSLLTRLPEPDHLELRARYVPAAVDEHVGGDWYDAVVLPDGSTTVVIGDVAGHDIAAAARMGQLRGLLRAYAFDRAEPPSEVVARLDRAVTVLHPDTLATLVMARVEQTEADRQAGLRRVRWTNAGHLPPIILHADGSTEVLTTVPELLVGLQPGAARSDHDHVLLPGSTFLLFTDGVVEHRGRSIDDGLTDLRGVLSRHATASLQDLLDQVVAELVGSSPDDDCAVLAVRAHPEDRPRPTEAGPNRLA</sequence>
<dbReference type="Proteomes" id="UP001595685">
    <property type="component" value="Unassembled WGS sequence"/>
</dbReference>
<dbReference type="InterPro" id="IPR000700">
    <property type="entry name" value="PAS-assoc_C"/>
</dbReference>
<dbReference type="PANTHER" id="PTHR43156:SF2">
    <property type="entry name" value="STAGE II SPORULATION PROTEIN E"/>
    <property type="match status" value="1"/>
</dbReference>
<protein>
    <submittedName>
        <fullName evidence="3">SpoIIE family protein phosphatase</fullName>
    </submittedName>
</protein>